<name>A0ABY7CNM6_9BASI</name>
<dbReference type="Proteomes" id="UP001164743">
    <property type="component" value="Chromosome 6A"/>
</dbReference>
<evidence type="ECO:0000313" key="4">
    <source>
        <dbReference type="Proteomes" id="UP001164743"/>
    </source>
</evidence>
<evidence type="ECO:0000313" key="3">
    <source>
        <dbReference type="EMBL" id="WAQ86077.1"/>
    </source>
</evidence>
<sequence length="620" mass="68039">MLGTWCSKDAETRRGLSVERIQVRLAGNSQGDKAGGDGHVVIMCRSDHRVDEEEVRKEFWDRCGCQHGRPRSVRPAPVVDCANRPGHTHEQPTSPAGRAADPGTREAVIPGALNLALGCGIAGPLTLQRPSKGHTHHLPLDKGSSRSPKLVIPHITDHGSHLTPQTIQSQQAPGLSQAISLAPTPIEAKIQIINSKKAPKLPSAISLAPTASAISLAPTPPREPNQLIRQRRNRYLAKRRMNKREQESAETVTTAPPPSGIHIIKGHVKPIDLFPNITADLMKRVAAYNAQVAAHEANPKTVKKPWKTQIIACNPTDAENTSALEYVKANFVQVHDGYTKIYNESTSQLIAIVQYLPIESMPNGQLDELNFLTSFLNRCKELGNVGGVMWAIGWRKGYEGLEIIGRYRNKKAIEKNPTGYEALMSESSKAGEILWKLFHSFGNVAVEKNKAYMDCHGIPLIADVNFPKSAEDKSPYGFASNLAYSANGFYNHHHKDTGDATDLPLAFAMILPTAKKTGQIAPPGYKVENGQFIFCDIKVALNFSPASVCLMIFRAQEYVHGTLKPTKSKNCTKTGISLQVATRASNACQNYMNGEYDDRDDMYFGGVYHHLDKDSNDHST</sequence>
<protein>
    <recommendedName>
        <fullName evidence="2">Tet-like 2OG-Fe(II) oxygenase domain-containing protein</fullName>
    </recommendedName>
</protein>
<feature type="region of interest" description="Disordered" evidence="1">
    <location>
        <begin position="239"/>
        <end position="261"/>
    </location>
</feature>
<feature type="region of interest" description="Disordered" evidence="1">
    <location>
        <begin position="76"/>
        <end position="102"/>
    </location>
</feature>
<dbReference type="RefSeq" id="XP_053021632.1">
    <property type="nucleotide sequence ID" value="XM_053170441.1"/>
</dbReference>
<proteinExistence type="predicted"/>
<organism evidence="3 4">
    <name type="scientific">Puccinia triticina</name>
    <dbReference type="NCBI Taxonomy" id="208348"/>
    <lineage>
        <taxon>Eukaryota</taxon>
        <taxon>Fungi</taxon>
        <taxon>Dikarya</taxon>
        <taxon>Basidiomycota</taxon>
        <taxon>Pucciniomycotina</taxon>
        <taxon>Pucciniomycetes</taxon>
        <taxon>Pucciniales</taxon>
        <taxon>Pucciniaceae</taxon>
        <taxon>Puccinia</taxon>
    </lineage>
</organism>
<dbReference type="GeneID" id="77811336"/>
<accession>A0ABY7CNM6</accession>
<dbReference type="InterPro" id="IPR046798">
    <property type="entry name" value="2OG-FeII_Oxy_6"/>
</dbReference>
<evidence type="ECO:0000259" key="2">
    <source>
        <dbReference type="Pfam" id="PF20515"/>
    </source>
</evidence>
<reference evidence="3" key="1">
    <citation type="submission" date="2022-10" db="EMBL/GenBank/DDBJ databases">
        <title>Puccinia triticina Genome sequencing and assembly.</title>
        <authorList>
            <person name="Li C."/>
        </authorList>
    </citation>
    <scope>NUCLEOTIDE SEQUENCE</scope>
    <source>
        <strain evidence="3">Pt15</strain>
    </source>
</reference>
<feature type="region of interest" description="Disordered" evidence="1">
    <location>
        <begin position="128"/>
        <end position="147"/>
    </location>
</feature>
<gene>
    <name evidence="3" type="ORF">PtA15_6A707</name>
</gene>
<dbReference type="Pfam" id="PF20515">
    <property type="entry name" value="2OG-FeII_Oxy_6"/>
    <property type="match status" value="1"/>
</dbReference>
<dbReference type="EMBL" id="CP110426">
    <property type="protein sequence ID" value="WAQ86077.1"/>
    <property type="molecule type" value="Genomic_DNA"/>
</dbReference>
<evidence type="ECO:0000256" key="1">
    <source>
        <dbReference type="SAM" id="MobiDB-lite"/>
    </source>
</evidence>
<feature type="domain" description="Tet-like 2OG-Fe(II) oxygenase" evidence="2">
    <location>
        <begin position="365"/>
        <end position="565"/>
    </location>
</feature>
<keyword evidence="4" id="KW-1185">Reference proteome</keyword>